<dbReference type="Pfam" id="PF03631">
    <property type="entry name" value="Virul_fac_BrkB"/>
    <property type="match status" value="1"/>
</dbReference>
<keyword evidence="4 7" id="KW-0812">Transmembrane</keyword>
<dbReference type="AlphaFoldDB" id="A0A369TDU7"/>
<evidence type="ECO:0000256" key="5">
    <source>
        <dbReference type="ARBA" id="ARBA00022989"/>
    </source>
</evidence>
<dbReference type="HAMAP" id="MF_00672">
    <property type="entry name" value="UPF0761"/>
    <property type="match status" value="1"/>
</dbReference>
<gene>
    <name evidence="8" type="ORF">DRB17_07840</name>
</gene>
<sequence length="442" mass="48025">MIRDRFDSPYNRVMTFAQLVRQMSGYGTERALRRLLAWLRYVTKGERVLRFLAYAGARFLDDGGMRLAAGLSYASLLAMVPLLAIALAILSAFPAFEGVERQVLDMVFQSFLPDASAAIAERIKGFVANASKLTGPGIVGLAVTALLLLNNISGSFNTIWRVSEGRPLATRMLVYWALLTLGPLLLGSSISLSSFVFAAVKLSGVEEVASWLRISWLISLALSAAGFALIFYVVPNRRISLGHVLVGGTVSALLFEGLKYAFGLYLTHFPSYEAVYGAISTVPIFLVWLYLSWSVVLLGAEVTAALPEWRAAQARGRATSPAGGRLALALAVLARLRAAMQTGQQMKRQEMTRGLPATPAEIDAVLKPLRQQGFIARTQNGRWVIGRDLNTATLGDLLDTLGLSLEPGEGWPPVAAGAVRELAEESSRERRQTLEVLLRKGK</sequence>
<evidence type="ECO:0000256" key="2">
    <source>
        <dbReference type="ARBA" id="ARBA00022475"/>
    </source>
</evidence>
<comment type="caution">
    <text evidence="8">The sequence shown here is derived from an EMBL/GenBank/DDBJ whole genome shotgun (WGS) entry which is preliminary data.</text>
</comment>
<organism evidence="8 9">
    <name type="scientific">Ferruginivarius sediminum</name>
    <dbReference type="NCBI Taxonomy" id="2661937"/>
    <lineage>
        <taxon>Bacteria</taxon>
        <taxon>Pseudomonadati</taxon>
        <taxon>Pseudomonadota</taxon>
        <taxon>Alphaproteobacteria</taxon>
        <taxon>Rhodospirillales</taxon>
        <taxon>Rhodospirillaceae</taxon>
        <taxon>Ferruginivarius</taxon>
    </lineage>
</organism>
<evidence type="ECO:0000256" key="7">
    <source>
        <dbReference type="HAMAP-Rule" id="MF_00672"/>
    </source>
</evidence>
<comment type="similarity">
    <text evidence="7">Belongs to the UPF0761 family.</text>
</comment>
<feature type="transmembrane region" description="Helical" evidence="7">
    <location>
        <begin position="274"/>
        <end position="300"/>
    </location>
</feature>
<evidence type="ECO:0000256" key="4">
    <source>
        <dbReference type="ARBA" id="ARBA00022692"/>
    </source>
</evidence>
<dbReference type="InterPro" id="IPR023679">
    <property type="entry name" value="UPF0761_bac"/>
</dbReference>
<keyword evidence="9" id="KW-1185">Reference proteome</keyword>
<evidence type="ECO:0000256" key="6">
    <source>
        <dbReference type="ARBA" id="ARBA00023136"/>
    </source>
</evidence>
<evidence type="ECO:0000256" key="3">
    <source>
        <dbReference type="ARBA" id="ARBA00022519"/>
    </source>
</evidence>
<keyword evidence="2 7" id="KW-1003">Cell membrane</keyword>
<keyword evidence="5 7" id="KW-1133">Transmembrane helix</keyword>
<evidence type="ECO:0000256" key="1">
    <source>
        <dbReference type="ARBA" id="ARBA00004651"/>
    </source>
</evidence>
<dbReference type="GO" id="GO:0005886">
    <property type="term" value="C:plasma membrane"/>
    <property type="evidence" value="ECO:0007669"/>
    <property type="project" value="UniProtKB-SubCell"/>
</dbReference>
<dbReference type="Proteomes" id="UP000253941">
    <property type="component" value="Unassembled WGS sequence"/>
</dbReference>
<dbReference type="NCBIfam" id="TIGR00765">
    <property type="entry name" value="yihY_not_rbn"/>
    <property type="match status" value="1"/>
</dbReference>
<feature type="transmembrane region" description="Helical" evidence="7">
    <location>
        <begin position="133"/>
        <end position="152"/>
    </location>
</feature>
<proteinExistence type="inferred from homology"/>
<feature type="transmembrane region" description="Helical" evidence="7">
    <location>
        <begin position="211"/>
        <end position="234"/>
    </location>
</feature>
<accession>A0A369TDU7</accession>
<evidence type="ECO:0000313" key="9">
    <source>
        <dbReference type="Proteomes" id="UP000253941"/>
    </source>
</evidence>
<dbReference type="InterPro" id="IPR017039">
    <property type="entry name" value="Virul_fac_BrkB"/>
</dbReference>
<comment type="subcellular location">
    <subcellularLocation>
        <location evidence="1 7">Cell membrane</location>
        <topology evidence="1 7">Multi-pass membrane protein</topology>
    </subcellularLocation>
</comment>
<keyword evidence="3" id="KW-0997">Cell inner membrane</keyword>
<feature type="transmembrane region" description="Helical" evidence="7">
    <location>
        <begin position="73"/>
        <end position="96"/>
    </location>
</feature>
<protein>
    <recommendedName>
        <fullName evidence="7">UPF0761 membrane protein DRB17_07840</fullName>
    </recommendedName>
</protein>
<dbReference type="PANTHER" id="PTHR30213:SF0">
    <property type="entry name" value="UPF0761 MEMBRANE PROTEIN YIHY"/>
    <property type="match status" value="1"/>
</dbReference>
<evidence type="ECO:0000313" key="8">
    <source>
        <dbReference type="EMBL" id="RDD62545.1"/>
    </source>
</evidence>
<feature type="transmembrane region" description="Helical" evidence="7">
    <location>
        <begin position="241"/>
        <end position="262"/>
    </location>
</feature>
<dbReference type="EMBL" id="QPMH01000005">
    <property type="protein sequence ID" value="RDD62545.1"/>
    <property type="molecule type" value="Genomic_DNA"/>
</dbReference>
<dbReference type="PANTHER" id="PTHR30213">
    <property type="entry name" value="INNER MEMBRANE PROTEIN YHJD"/>
    <property type="match status" value="1"/>
</dbReference>
<feature type="transmembrane region" description="Helical" evidence="7">
    <location>
        <begin position="173"/>
        <end position="199"/>
    </location>
</feature>
<name>A0A369TDU7_9PROT</name>
<reference evidence="8 9" key="1">
    <citation type="submission" date="2018-07" db="EMBL/GenBank/DDBJ databases">
        <title>Venubactetium sediminum gen. nov., sp. nov., isolated from a marine solar saltern.</title>
        <authorList>
            <person name="Wang S."/>
        </authorList>
    </citation>
    <scope>NUCLEOTIDE SEQUENCE [LARGE SCALE GENOMIC DNA]</scope>
    <source>
        <strain evidence="8 9">WD2A32</strain>
    </source>
</reference>
<keyword evidence="6 7" id="KW-0472">Membrane</keyword>